<keyword evidence="2" id="KW-0238">DNA-binding</keyword>
<evidence type="ECO:0000259" key="4">
    <source>
        <dbReference type="PROSITE" id="PS50987"/>
    </source>
</evidence>
<evidence type="ECO:0000256" key="2">
    <source>
        <dbReference type="ARBA" id="ARBA00023125"/>
    </source>
</evidence>
<dbReference type="InterPro" id="IPR051081">
    <property type="entry name" value="HTH_MetalResp_TranReg"/>
</dbReference>
<dbReference type="SUPFAM" id="SSF46785">
    <property type="entry name" value="Winged helix' DNA-binding domain"/>
    <property type="match status" value="1"/>
</dbReference>
<organism evidence="5 7">
    <name type="scientific">Streptococcus anginosus</name>
    <dbReference type="NCBI Taxonomy" id="1328"/>
    <lineage>
        <taxon>Bacteria</taxon>
        <taxon>Bacillati</taxon>
        <taxon>Bacillota</taxon>
        <taxon>Bacilli</taxon>
        <taxon>Lactobacillales</taxon>
        <taxon>Streptococcaceae</taxon>
        <taxon>Streptococcus</taxon>
        <taxon>Streptococcus anginosus group</taxon>
    </lineage>
</organism>
<dbReference type="InterPro" id="IPR036390">
    <property type="entry name" value="WH_DNA-bd_sf"/>
</dbReference>
<dbReference type="PANTHER" id="PTHR33154">
    <property type="entry name" value="TRANSCRIPTIONAL REGULATOR, ARSR FAMILY"/>
    <property type="match status" value="1"/>
</dbReference>
<protein>
    <submittedName>
        <fullName evidence="5">ArsR family transcriptional regulator</fullName>
    </submittedName>
    <submittedName>
        <fullName evidence="6">Transcriptional regulator, ArsR family</fullName>
    </submittedName>
</protein>
<sequence>MSFANTFKALSHPVRRAILDLLKMGSLSAGEIAEHFELTGATISHHLNILKKADLILETRQKNYIYYELNTSVLEDIVVWLAELKGDKANED</sequence>
<evidence type="ECO:0000256" key="1">
    <source>
        <dbReference type="ARBA" id="ARBA00023015"/>
    </source>
</evidence>
<feature type="domain" description="HTH arsR-type" evidence="4">
    <location>
        <begin position="1"/>
        <end position="89"/>
    </location>
</feature>
<dbReference type="NCBIfam" id="NF033788">
    <property type="entry name" value="HTH_metalloreg"/>
    <property type="match status" value="1"/>
</dbReference>
<dbReference type="GO" id="GO:0003677">
    <property type="term" value="F:DNA binding"/>
    <property type="evidence" value="ECO:0007669"/>
    <property type="project" value="UniProtKB-KW"/>
</dbReference>
<evidence type="ECO:0000313" key="6">
    <source>
        <dbReference type="EMBL" id="VED98094.1"/>
    </source>
</evidence>
<keyword evidence="1" id="KW-0805">Transcription regulation</keyword>
<accession>A0A2T0G0K2</accession>
<evidence type="ECO:0000313" key="7">
    <source>
        <dbReference type="Proteomes" id="UP000238573"/>
    </source>
</evidence>
<evidence type="ECO:0000313" key="5">
    <source>
        <dbReference type="EMBL" id="PRT69568.1"/>
    </source>
</evidence>
<dbReference type="PRINTS" id="PR00778">
    <property type="entry name" value="HTHARSR"/>
</dbReference>
<dbReference type="GeneID" id="93963579"/>
<dbReference type="GO" id="GO:0003700">
    <property type="term" value="F:DNA-binding transcription factor activity"/>
    <property type="evidence" value="ECO:0007669"/>
    <property type="project" value="InterPro"/>
</dbReference>
<name>A0A2T0G0K2_STRAP</name>
<reference evidence="6 8" key="3">
    <citation type="submission" date="2018-12" db="EMBL/GenBank/DDBJ databases">
        <authorList>
            <consortium name="Pathogen Informatics"/>
        </authorList>
    </citation>
    <scope>NUCLEOTIDE SEQUENCE [LARGE SCALE GENOMIC DNA]</scope>
    <source>
        <strain evidence="6 8">NCTC10713</strain>
    </source>
</reference>
<dbReference type="SMART" id="SM00418">
    <property type="entry name" value="HTH_ARSR"/>
    <property type="match status" value="1"/>
</dbReference>
<evidence type="ECO:0000313" key="8">
    <source>
        <dbReference type="Proteomes" id="UP000278419"/>
    </source>
</evidence>
<dbReference type="EMBL" id="PVSZ01000015">
    <property type="protein sequence ID" value="PRT69568.1"/>
    <property type="molecule type" value="Genomic_DNA"/>
</dbReference>
<keyword evidence="3" id="KW-0804">Transcription</keyword>
<dbReference type="InterPro" id="IPR047796">
    <property type="entry name" value="SdpR-like_repress"/>
</dbReference>
<reference evidence="5" key="2">
    <citation type="submission" date="2018-03" db="EMBL/GenBank/DDBJ databases">
        <authorList>
            <person name="Keele B.F."/>
        </authorList>
    </citation>
    <scope>NUCLEOTIDE SEQUENCE</scope>
    <source>
        <strain evidence="5">OUP21</strain>
    </source>
</reference>
<dbReference type="Gene3D" id="1.10.10.10">
    <property type="entry name" value="Winged helix-like DNA-binding domain superfamily/Winged helix DNA-binding domain"/>
    <property type="match status" value="1"/>
</dbReference>
<dbReference type="Pfam" id="PF12840">
    <property type="entry name" value="HTH_20"/>
    <property type="match status" value="1"/>
</dbReference>
<dbReference type="InterPro" id="IPR036388">
    <property type="entry name" value="WH-like_DNA-bd_sf"/>
</dbReference>
<reference evidence="5 7" key="1">
    <citation type="journal article" date="1993" name="J. Dent. Res.">
        <title>The isolation and characterization of milleri group streptococci from dental periapical abscesses.</title>
        <authorList>
            <person name="Fisher L.E."/>
            <person name="Russell R.R."/>
        </authorList>
    </citation>
    <scope>NUCLEOTIDE SEQUENCE [LARGE SCALE GENOMIC DNA]</scope>
    <source>
        <strain evidence="5 7">OUP21</strain>
    </source>
</reference>
<dbReference type="Proteomes" id="UP000238573">
    <property type="component" value="Unassembled WGS sequence"/>
</dbReference>
<dbReference type="Proteomes" id="UP000278419">
    <property type="component" value="Chromosome"/>
</dbReference>
<dbReference type="RefSeq" id="WP_003031490.1">
    <property type="nucleotide sequence ID" value="NZ_AP018548.1"/>
</dbReference>
<dbReference type="CDD" id="cd00090">
    <property type="entry name" value="HTH_ARSR"/>
    <property type="match status" value="1"/>
</dbReference>
<dbReference type="EMBL" id="LR134283">
    <property type="protein sequence ID" value="VED98094.1"/>
    <property type="molecule type" value="Genomic_DNA"/>
</dbReference>
<dbReference type="InterPro" id="IPR001845">
    <property type="entry name" value="HTH_ArsR_DNA-bd_dom"/>
</dbReference>
<dbReference type="PANTHER" id="PTHR33154:SF33">
    <property type="entry name" value="TRANSCRIPTIONAL REPRESSOR SDPR"/>
    <property type="match status" value="1"/>
</dbReference>
<dbReference type="NCBIfam" id="NF033789">
    <property type="entry name" value="repress_SdpR"/>
    <property type="match status" value="1"/>
</dbReference>
<proteinExistence type="predicted"/>
<dbReference type="InterPro" id="IPR011991">
    <property type="entry name" value="ArsR-like_HTH"/>
</dbReference>
<evidence type="ECO:0000256" key="3">
    <source>
        <dbReference type="ARBA" id="ARBA00023163"/>
    </source>
</evidence>
<gene>
    <name evidence="6" type="primary">czrA</name>
    <name evidence="5" type="ORF">C6A27_07770</name>
    <name evidence="6" type="ORF">NCTC10713_01042</name>
</gene>
<dbReference type="PROSITE" id="PS50987">
    <property type="entry name" value="HTH_ARSR_2"/>
    <property type="match status" value="1"/>
</dbReference>
<dbReference type="AlphaFoldDB" id="A0A2T0G0K2"/>